<feature type="coiled-coil region" evidence="10">
    <location>
        <begin position="852"/>
        <end position="904"/>
    </location>
</feature>
<comment type="similarity">
    <text evidence="8">Belongs to the CFAP43 family.</text>
</comment>
<gene>
    <name evidence="12" type="ORF">EB796_017566</name>
</gene>
<evidence type="ECO:0000256" key="4">
    <source>
        <dbReference type="ARBA" id="ARBA00022737"/>
    </source>
</evidence>
<dbReference type="InterPro" id="IPR015943">
    <property type="entry name" value="WD40/YVTN_repeat-like_dom_sf"/>
</dbReference>
<accession>A0A7J7JCX7</accession>
<dbReference type="OrthoDB" id="535167at2759"/>
<keyword evidence="7" id="KW-0966">Cell projection</keyword>
<feature type="region of interest" description="Disordered" evidence="11">
    <location>
        <begin position="450"/>
        <end position="476"/>
    </location>
</feature>
<name>A0A7J7JCX7_BUGNE</name>
<evidence type="ECO:0000256" key="1">
    <source>
        <dbReference type="ARBA" id="ARBA00004430"/>
    </source>
</evidence>
<evidence type="ECO:0000256" key="3">
    <source>
        <dbReference type="ARBA" id="ARBA00022574"/>
    </source>
</evidence>
<evidence type="ECO:0000313" key="13">
    <source>
        <dbReference type="Proteomes" id="UP000593567"/>
    </source>
</evidence>
<dbReference type="GO" id="GO:0005930">
    <property type="term" value="C:axoneme"/>
    <property type="evidence" value="ECO:0007669"/>
    <property type="project" value="UniProtKB-SubCell"/>
</dbReference>
<keyword evidence="3" id="KW-0853">WD repeat</keyword>
<keyword evidence="5 10" id="KW-0175">Coiled coil</keyword>
<comment type="caution">
    <text evidence="12">The sequence shown here is derived from an EMBL/GenBank/DDBJ whole genome shotgun (WGS) entry which is preliminary data.</text>
</comment>
<proteinExistence type="inferred from homology"/>
<dbReference type="Pfam" id="PF25828">
    <property type="entry name" value="CC_Cfap43"/>
    <property type="match status" value="1"/>
</dbReference>
<dbReference type="Gene3D" id="2.130.10.10">
    <property type="entry name" value="YVTN repeat-like/Quinoprotein amine dehydrogenase"/>
    <property type="match status" value="2"/>
</dbReference>
<evidence type="ECO:0000256" key="6">
    <source>
        <dbReference type="ARBA" id="ARBA00023212"/>
    </source>
</evidence>
<feature type="region of interest" description="Disordered" evidence="11">
    <location>
        <begin position="790"/>
        <end position="816"/>
    </location>
</feature>
<dbReference type="PANTHER" id="PTHR14885:SF1">
    <property type="entry name" value="CILIA- AND FLAGELLA-ASSOCIATED PROTEIN 43"/>
    <property type="match status" value="1"/>
</dbReference>
<comment type="subcellular location">
    <subcellularLocation>
        <location evidence="1">Cytoplasm</location>
        <location evidence="1">Cytoskeleton</location>
        <location evidence="1">Cilium axoneme</location>
    </subcellularLocation>
</comment>
<evidence type="ECO:0000313" key="12">
    <source>
        <dbReference type="EMBL" id="KAF6024129.1"/>
    </source>
</evidence>
<evidence type="ECO:0000256" key="7">
    <source>
        <dbReference type="ARBA" id="ARBA00023273"/>
    </source>
</evidence>
<sequence length="1374" mass="155651">MTIMEEDFSIANSDIASLLTTGALNCMALHKKGLYIGGKDGHLRCISVTNDNVQLLDSYNIGVEISSLDFSTNWTHLNVGSTAGCMYTYDVNAPGAATLVMNEHSGNFLGVQCLAPGLEHAVTVRDNGEIQVWSLNEGVLSGSMNLGVEPTAIACSPLAPAAVIGTASGFSSDGSLLLLGSDDGNVIMLSGYATQAFKPLCFTSVEGAVETITTFTNEDTKNVHVVVSSNTTGDITHGANKCTTFQVTPTILADVEKHYSSLKADIQDEAINKIVFNYASPSYGACLIGPDVLYSLAQDSKKLQRLIIPKEKPKKANSKDSFIMPETESASHQLPGGKIVLSPHGKWVASVGADGKLQVRTAAAQDNFVEAHPHDYRHGGVKAVCWSAGCQHLLTTGRTDGILTCYTWNFTPHGESKGNSAMAHAKARMTQMSSVIHAEKDAVKGMSDWAPEASKTSMESSHQGSPAESPALEDQSTMSNIERAIDNDEIYSTPTPLPKADTTWIEAREILAHIDEDKQYSETKKDLRYEIREVRRVLQGLMEKNKTVPDIEKLQHHDFDLDVDEQHRLQATGDAEVSRIREAMEMENLAKQYLTYLIKQECWDAMEIKGRSIEGFDIPLEVQNYPMQKRTRAELDELAKAVATRRIEIAEARARADMVEMPVPKPSQTTAPSVTGSMGSLFGGKSDLFYNQFELYNREQKVTQIILLKDAIFRIKMTFNKEFDEVLGKKEQELSKIAEKNKRISKIYEDLNLTDEVKTHSISTKEKPELLLAVDDSEVKVEKYLTPEQQKAKEEFEKSEEERRKREQGDNARERALDQMMGGVLEIRKEDELKKDIPVPGFMLTKEENDFTEEEQKFHKEYERKVKELNEEREKYRKQLEAELKKIQQLIAEAEQAFNDLLKMLFTKKLKIEMVICQEELKILRLQWGLMFEQSLQTSEQQLIAAIEHKKQLKQLAAEAFIIARKNVDNFKEGYDILVAEDKVMDKGFKREFGDLPALQNDLLYKLFRKRPRGTKLLHARGETPILDANSGNPFAERPSTARQNMMQRHSLESALVDLDKPINMPEGVDESAWQRLCVYRKAKIESEMLVRQKALIMAEMMSFQQKRQDEDYKLAEEIEDLNQELSKLRDILQRHSLNIQVQLLMKQGQVELDAGKFIHDYKDSVLIHRVVVEDLNGKIKGLGESKIASMTESKDFRKGIIQLEWEHKKNLMKIEDLKNKMRIISMMKVTREIQAYLSEEDHDAKIAQEVDILEQTIVMQNKHHEVNVNAKKRISQDLKRTIKDKEIENNVLLHEIEELNVSVNERQHIHAASINNMPDKNLETMREKRYQEIVQRRKLVDLAKAQANEVAVLRAEVERLRMRTFPALVQVER</sequence>
<keyword evidence="4" id="KW-0677">Repeat</keyword>
<dbReference type="SUPFAM" id="SSF50978">
    <property type="entry name" value="WD40 repeat-like"/>
    <property type="match status" value="1"/>
</dbReference>
<evidence type="ECO:0000256" key="10">
    <source>
        <dbReference type="SAM" id="Coils"/>
    </source>
</evidence>
<keyword evidence="2" id="KW-0963">Cytoplasm</keyword>
<dbReference type="GO" id="GO:0003341">
    <property type="term" value="P:cilium movement"/>
    <property type="evidence" value="ECO:0007669"/>
    <property type="project" value="UniProtKB-ARBA"/>
</dbReference>
<evidence type="ECO:0000256" key="11">
    <source>
        <dbReference type="SAM" id="MobiDB-lite"/>
    </source>
</evidence>
<dbReference type="GO" id="GO:0060271">
    <property type="term" value="P:cilium assembly"/>
    <property type="evidence" value="ECO:0007669"/>
    <property type="project" value="TreeGrafter"/>
</dbReference>
<keyword evidence="6" id="KW-0206">Cytoskeleton</keyword>
<evidence type="ECO:0000256" key="2">
    <source>
        <dbReference type="ARBA" id="ARBA00022490"/>
    </source>
</evidence>
<dbReference type="Proteomes" id="UP000593567">
    <property type="component" value="Unassembled WGS sequence"/>
</dbReference>
<evidence type="ECO:0000256" key="8">
    <source>
        <dbReference type="ARBA" id="ARBA00023605"/>
    </source>
</evidence>
<reference evidence="12" key="1">
    <citation type="submission" date="2020-06" db="EMBL/GenBank/DDBJ databases">
        <title>Draft genome of Bugula neritina, a colonial animal packing powerful symbionts and potential medicines.</title>
        <authorList>
            <person name="Rayko M."/>
        </authorList>
    </citation>
    <scope>NUCLEOTIDE SEQUENCE [LARGE SCALE GENOMIC DNA]</scope>
    <source>
        <strain evidence="12">Kwan_BN1</strain>
    </source>
</reference>
<dbReference type="EMBL" id="VXIV02002613">
    <property type="protein sequence ID" value="KAF6024129.1"/>
    <property type="molecule type" value="Genomic_DNA"/>
</dbReference>
<feature type="compositionally biased region" description="Polar residues" evidence="11">
    <location>
        <begin position="454"/>
        <end position="466"/>
    </location>
</feature>
<dbReference type="InterPro" id="IPR036322">
    <property type="entry name" value="WD40_repeat_dom_sf"/>
</dbReference>
<dbReference type="PANTHER" id="PTHR14885">
    <property type="entry name" value="CILIA- AND FLAGELLA-ASSOCIATED PROTEIN 43-RELATED"/>
    <property type="match status" value="1"/>
</dbReference>
<evidence type="ECO:0000256" key="9">
    <source>
        <dbReference type="ARBA" id="ARBA00023662"/>
    </source>
</evidence>
<keyword evidence="13" id="KW-1185">Reference proteome</keyword>
<protein>
    <recommendedName>
        <fullName evidence="9">Cilia- and flagella-associated protein 43</fullName>
    </recommendedName>
</protein>
<organism evidence="12 13">
    <name type="scientific">Bugula neritina</name>
    <name type="common">Brown bryozoan</name>
    <name type="synonym">Sertularia neritina</name>
    <dbReference type="NCBI Taxonomy" id="10212"/>
    <lineage>
        <taxon>Eukaryota</taxon>
        <taxon>Metazoa</taxon>
        <taxon>Spiralia</taxon>
        <taxon>Lophotrochozoa</taxon>
        <taxon>Bryozoa</taxon>
        <taxon>Gymnolaemata</taxon>
        <taxon>Cheilostomatida</taxon>
        <taxon>Flustrina</taxon>
        <taxon>Buguloidea</taxon>
        <taxon>Bugulidae</taxon>
        <taxon>Bugula</taxon>
    </lineage>
</organism>
<evidence type="ECO:0000256" key="5">
    <source>
        <dbReference type="ARBA" id="ARBA00023054"/>
    </source>
</evidence>